<protein>
    <submittedName>
        <fullName evidence="3">GNAT family N-acetyltransferase</fullName>
    </submittedName>
</protein>
<dbReference type="AlphaFoldDB" id="A0A4R0H295"/>
<dbReference type="PROSITE" id="PS51186">
    <property type="entry name" value="GNAT"/>
    <property type="match status" value="1"/>
</dbReference>
<dbReference type="InterPro" id="IPR000182">
    <property type="entry name" value="GNAT_dom"/>
</dbReference>
<sequence length="204" mass="22017">MHLESHPEAAVPQALRHQIHALQDQAWPDPPNDGRPGSRTPATGAPPDNGLVHDPALQPLSLILVDDGMVVAALDILRKPLHHAGTTFQAGGLSTVVTRADLRGRGYGHHLITAARTAMIDLHLDLGIFTCDRPLQPFYESAGWQLLPGTVLIGGTPDAPFPSDQPGFDKVTLASFFTPTAREAAPTFHHTRIPLHPGHIDKLW</sequence>
<keyword evidence="3" id="KW-0808">Transferase</keyword>
<dbReference type="GO" id="GO:0016747">
    <property type="term" value="F:acyltransferase activity, transferring groups other than amino-acyl groups"/>
    <property type="evidence" value="ECO:0007669"/>
    <property type="project" value="InterPro"/>
</dbReference>
<evidence type="ECO:0000256" key="1">
    <source>
        <dbReference type="SAM" id="MobiDB-lite"/>
    </source>
</evidence>
<dbReference type="InterPro" id="IPR016181">
    <property type="entry name" value="Acyl_CoA_acyltransferase"/>
</dbReference>
<comment type="caution">
    <text evidence="3">The sequence shown here is derived from an EMBL/GenBank/DDBJ whole genome shotgun (WGS) entry which is preliminary data.</text>
</comment>
<feature type="domain" description="N-acetyltransferase" evidence="2">
    <location>
        <begin position="1"/>
        <end position="163"/>
    </location>
</feature>
<feature type="region of interest" description="Disordered" evidence="1">
    <location>
        <begin position="25"/>
        <end position="52"/>
    </location>
</feature>
<reference evidence="3 4" key="1">
    <citation type="submission" date="2019-02" db="EMBL/GenBank/DDBJ databases">
        <title>Kribbella capetownensis sp. nov. and Kribbella speibonae sp. nov., isolated from soil.</title>
        <authorList>
            <person name="Curtis S.M."/>
            <person name="Norton I."/>
            <person name="Everest G.J."/>
            <person name="Meyers P.R."/>
        </authorList>
    </citation>
    <scope>NUCLEOTIDE SEQUENCE [LARGE SCALE GENOMIC DNA]</scope>
    <source>
        <strain evidence="3 4">KCTC 29219</strain>
    </source>
</reference>
<dbReference type="EMBL" id="SJJZ01000006">
    <property type="protein sequence ID" value="TCC01819.1"/>
    <property type="molecule type" value="Genomic_DNA"/>
</dbReference>
<dbReference type="RefSeq" id="WP_131347908.1">
    <property type="nucleotide sequence ID" value="NZ_SJJZ01000006.1"/>
</dbReference>
<dbReference type="Proteomes" id="UP000292346">
    <property type="component" value="Unassembled WGS sequence"/>
</dbReference>
<keyword evidence="4" id="KW-1185">Reference proteome</keyword>
<dbReference type="OrthoDB" id="7017613at2"/>
<dbReference type="CDD" id="cd04301">
    <property type="entry name" value="NAT_SF"/>
    <property type="match status" value="1"/>
</dbReference>
<gene>
    <name evidence="3" type="ORF">E0H45_40805</name>
</gene>
<evidence type="ECO:0000313" key="4">
    <source>
        <dbReference type="Proteomes" id="UP000292346"/>
    </source>
</evidence>
<name>A0A4R0H295_9ACTN</name>
<dbReference type="SUPFAM" id="SSF55729">
    <property type="entry name" value="Acyl-CoA N-acyltransferases (Nat)"/>
    <property type="match status" value="1"/>
</dbReference>
<accession>A0A4R0H295</accession>
<proteinExistence type="predicted"/>
<evidence type="ECO:0000259" key="2">
    <source>
        <dbReference type="PROSITE" id="PS51186"/>
    </source>
</evidence>
<organism evidence="3 4">
    <name type="scientific">Kribbella soli</name>
    <dbReference type="NCBI Taxonomy" id="1124743"/>
    <lineage>
        <taxon>Bacteria</taxon>
        <taxon>Bacillati</taxon>
        <taxon>Actinomycetota</taxon>
        <taxon>Actinomycetes</taxon>
        <taxon>Propionibacteriales</taxon>
        <taxon>Kribbellaceae</taxon>
        <taxon>Kribbella</taxon>
    </lineage>
</organism>
<dbReference type="Pfam" id="PF13527">
    <property type="entry name" value="Acetyltransf_9"/>
    <property type="match status" value="1"/>
</dbReference>
<evidence type="ECO:0000313" key="3">
    <source>
        <dbReference type="EMBL" id="TCC01819.1"/>
    </source>
</evidence>
<dbReference type="Gene3D" id="3.40.630.30">
    <property type="match status" value="1"/>
</dbReference>